<comment type="similarity">
    <text evidence="2 16">Belongs to the DNA polymerase type-Y family.</text>
</comment>
<dbReference type="Proteomes" id="UP000543379">
    <property type="component" value="Unassembled WGS sequence"/>
</dbReference>
<evidence type="ECO:0000313" key="20">
    <source>
        <dbReference type="Proteomes" id="UP000029844"/>
    </source>
</evidence>
<evidence type="ECO:0000256" key="4">
    <source>
        <dbReference type="ARBA" id="ARBA00022457"/>
    </source>
</evidence>
<evidence type="ECO:0000256" key="11">
    <source>
        <dbReference type="ARBA" id="ARBA00022842"/>
    </source>
</evidence>
<dbReference type="eggNOG" id="COG0389">
    <property type="taxonomic scope" value="Bacteria"/>
</dbReference>
<dbReference type="NCBIfam" id="NF002677">
    <property type="entry name" value="PRK02406.1"/>
    <property type="match status" value="1"/>
</dbReference>
<evidence type="ECO:0000256" key="10">
    <source>
        <dbReference type="ARBA" id="ARBA00022763"/>
    </source>
</evidence>
<dbReference type="InterPro" id="IPR043128">
    <property type="entry name" value="Rev_trsase/Diguanyl_cyclase"/>
</dbReference>
<comment type="cofactor">
    <cofactor evidence="16">
        <name>Mg(2+)</name>
        <dbReference type="ChEBI" id="CHEBI:18420"/>
    </cofactor>
    <text evidence="16">Binds 2 magnesium ions per subunit.</text>
</comment>
<dbReference type="PROSITE" id="PS50173">
    <property type="entry name" value="UMUC"/>
    <property type="match status" value="1"/>
</dbReference>
<dbReference type="GO" id="GO:0003684">
    <property type="term" value="F:damaged DNA binding"/>
    <property type="evidence" value="ECO:0007669"/>
    <property type="project" value="InterPro"/>
</dbReference>
<dbReference type="AlphaFoldDB" id="A0A099W6R0"/>
<keyword evidence="5 16" id="KW-0963">Cytoplasm</keyword>
<keyword evidence="14 16" id="KW-0234">DNA repair</keyword>
<evidence type="ECO:0000256" key="5">
    <source>
        <dbReference type="ARBA" id="ARBA00022490"/>
    </source>
</evidence>
<dbReference type="CDD" id="cd03586">
    <property type="entry name" value="PolY_Pol_IV_kappa"/>
    <property type="match status" value="1"/>
</dbReference>
<dbReference type="Pfam" id="PF11799">
    <property type="entry name" value="IMS_C"/>
    <property type="match status" value="1"/>
</dbReference>
<protein>
    <recommendedName>
        <fullName evidence="16">DNA polymerase IV</fullName>
        <shortName evidence="16">Pol IV</shortName>
        <ecNumber evidence="16">2.7.7.7</ecNumber>
    </recommendedName>
</protein>
<feature type="domain" description="UmuC" evidence="17">
    <location>
        <begin position="7"/>
        <end position="188"/>
    </location>
</feature>
<dbReference type="EC" id="2.7.7.7" evidence="16"/>
<evidence type="ECO:0000256" key="15">
    <source>
        <dbReference type="ARBA" id="ARBA00049244"/>
    </source>
</evidence>
<dbReference type="GO" id="GO:0042276">
    <property type="term" value="P:error-prone translesion synthesis"/>
    <property type="evidence" value="ECO:0007669"/>
    <property type="project" value="TreeGrafter"/>
</dbReference>
<dbReference type="RefSeq" id="WP_036086194.1">
    <property type="nucleotide sequence ID" value="NZ_CBCSHQ010000004.1"/>
</dbReference>
<evidence type="ECO:0000256" key="6">
    <source>
        <dbReference type="ARBA" id="ARBA00022679"/>
    </source>
</evidence>
<evidence type="ECO:0000256" key="9">
    <source>
        <dbReference type="ARBA" id="ARBA00022723"/>
    </source>
</evidence>
<keyword evidence="4 16" id="KW-0515">Mutator protein</keyword>
<evidence type="ECO:0000313" key="19">
    <source>
        <dbReference type="EMBL" id="MBC1315644.1"/>
    </source>
</evidence>
<dbReference type="EMBL" id="JNFA01000023">
    <property type="protein sequence ID" value="KGL40677.1"/>
    <property type="molecule type" value="Genomic_DNA"/>
</dbReference>
<evidence type="ECO:0000256" key="7">
    <source>
        <dbReference type="ARBA" id="ARBA00022695"/>
    </source>
</evidence>
<evidence type="ECO:0000256" key="12">
    <source>
        <dbReference type="ARBA" id="ARBA00022932"/>
    </source>
</evidence>
<dbReference type="Proteomes" id="UP000029844">
    <property type="component" value="Unassembled WGS sequence"/>
</dbReference>
<evidence type="ECO:0000256" key="2">
    <source>
        <dbReference type="ARBA" id="ARBA00010945"/>
    </source>
</evidence>
<dbReference type="InterPro" id="IPR050116">
    <property type="entry name" value="DNA_polymerase-Y"/>
</dbReference>
<evidence type="ECO:0000313" key="18">
    <source>
        <dbReference type="EMBL" id="KGL40677.1"/>
    </source>
</evidence>
<keyword evidence="7 16" id="KW-0548">Nucleotidyltransferase</keyword>
<evidence type="ECO:0000313" key="21">
    <source>
        <dbReference type="Proteomes" id="UP000543379"/>
    </source>
</evidence>
<evidence type="ECO:0000256" key="14">
    <source>
        <dbReference type="ARBA" id="ARBA00023204"/>
    </source>
</evidence>
<reference evidence="18 20" key="1">
    <citation type="submission" date="2014-05" db="EMBL/GenBank/DDBJ databases">
        <title>Novel Listeriaceae from food processing environments.</title>
        <authorList>
            <person name="den Bakker H.C."/>
        </authorList>
    </citation>
    <scope>NUCLEOTIDE SEQUENCE [LARGE SCALE GENOMIC DNA]</scope>
    <source>
        <strain evidence="18 20">FSL A5-0281</strain>
    </source>
</reference>
<dbReference type="NCBIfam" id="NF010731">
    <property type="entry name" value="PRK14133.1"/>
    <property type="match status" value="1"/>
</dbReference>
<dbReference type="GeneID" id="58717502"/>
<dbReference type="GO" id="GO:0009432">
    <property type="term" value="P:SOS response"/>
    <property type="evidence" value="ECO:0007669"/>
    <property type="project" value="TreeGrafter"/>
</dbReference>
<accession>A0A099W6R0</accession>
<keyword evidence="10 16" id="KW-0227">DNA damage</keyword>
<sequence>MDKTRKIIHIDMDAFFASVEERDHPEYRGKALIIGGDPNKRGVVSTCSYEARKFGVHSAMPTKQAYKLCPHGIFVHGNMEHYREVSMQIREIFYRYTDLVEPMSLDEAYLDVTENKRGIKSAMKVAMEIQYAIYHEIGLTASAGVSYNKFIAKIASDFKKPAGMTVVLPEEAEAFLERLPVTKFHGVGKVTAEKLHRLGIETGADLKAWSEWDLIRELNKQGYRLYRAVRGLSDSKVNPHRERKSVGRETTFANNIFDERLMQDTLFLFAQKIEASLEKIGKQGKTVVLKLRYSDFNTVTRRLSLMEYTKDAQIIFQAGLSLLNDVYSGEDSVRLVGLTVTNLRPLQFENLKLEGF</sequence>
<dbReference type="InterPro" id="IPR022880">
    <property type="entry name" value="DNApol_IV"/>
</dbReference>
<dbReference type="InterPro" id="IPR036775">
    <property type="entry name" value="DNA_pol_Y-fam_lit_finger_sf"/>
</dbReference>
<dbReference type="Gene3D" id="3.30.70.270">
    <property type="match status" value="1"/>
</dbReference>
<dbReference type="GO" id="GO:0006261">
    <property type="term" value="P:DNA-templated DNA replication"/>
    <property type="evidence" value="ECO:0007669"/>
    <property type="project" value="UniProtKB-UniRule"/>
</dbReference>
<keyword evidence="8 16" id="KW-0235">DNA replication</keyword>
<evidence type="ECO:0000256" key="1">
    <source>
        <dbReference type="ARBA" id="ARBA00004496"/>
    </source>
</evidence>
<keyword evidence="20" id="KW-1185">Reference proteome</keyword>
<comment type="subunit">
    <text evidence="3 16">Monomer.</text>
</comment>
<keyword evidence="6 16" id="KW-0808">Transferase</keyword>
<comment type="function">
    <text evidence="16">Poorly processive, error-prone DNA polymerase involved in untargeted mutagenesis. Copies undamaged DNA at stalled replication forks, which arise in vivo from mismatched or misaligned primer ends. These misaligned primers can be extended by PolIV. Exhibits no 3'-5' exonuclease (proofreading) activity. May be involved in translesional synthesis, in conjunction with the beta clamp from PolIII.</text>
</comment>
<dbReference type="Pfam" id="PF00817">
    <property type="entry name" value="IMS"/>
    <property type="match status" value="1"/>
</dbReference>
<feature type="binding site" evidence="16">
    <location>
        <position position="11"/>
    </location>
    <ligand>
        <name>Mg(2+)</name>
        <dbReference type="ChEBI" id="CHEBI:18420"/>
    </ligand>
</feature>
<dbReference type="InterPro" id="IPR043502">
    <property type="entry name" value="DNA/RNA_pol_sf"/>
</dbReference>
<evidence type="ECO:0000256" key="13">
    <source>
        <dbReference type="ARBA" id="ARBA00023125"/>
    </source>
</evidence>
<proteinExistence type="inferred from homology"/>
<comment type="subcellular location">
    <subcellularLocation>
        <location evidence="1 16">Cytoplasm</location>
    </subcellularLocation>
</comment>
<keyword evidence="11 16" id="KW-0460">Magnesium</keyword>
<dbReference type="GO" id="GO:0000287">
    <property type="term" value="F:magnesium ion binding"/>
    <property type="evidence" value="ECO:0007669"/>
    <property type="project" value="UniProtKB-UniRule"/>
</dbReference>
<dbReference type="Gene3D" id="3.30.1490.100">
    <property type="entry name" value="DNA polymerase, Y-family, little finger domain"/>
    <property type="match status" value="1"/>
</dbReference>
<keyword evidence="13 16" id="KW-0238">DNA-binding</keyword>
<dbReference type="InterPro" id="IPR001126">
    <property type="entry name" value="UmuC"/>
</dbReference>
<keyword evidence="9 16" id="KW-0479">Metal-binding</keyword>
<dbReference type="STRING" id="1552123.EP57_08960"/>
<dbReference type="FunFam" id="3.40.1170.60:FF:000001">
    <property type="entry name" value="DNA polymerase IV"/>
    <property type="match status" value="1"/>
</dbReference>
<feature type="binding site" evidence="16">
    <location>
        <position position="106"/>
    </location>
    <ligand>
        <name>Mg(2+)</name>
        <dbReference type="ChEBI" id="CHEBI:18420"/>
    </ligand>
</feature>
<comment type="caution">
    <text evidence="18">The sequence shown here is derived from an EMBL/GenBank/DDBJ whole genome shotgun (WGS) entry which is preliminary data.</text>
</comment>
<dbReference type="InterPro" id="IPR017961">
    <property type="entry name" value="DNA_pol_Y-fam_little_finger"/>
</dbReference>
<dbReference type="Gene3D" id="1.10.150.20">
    <property type="entry name" value="5' to 3' exonuclease, C-terminal subdomain"/>
    <property type="match status" value="1"/>
</dbReference>
<dbReference type="InterPro" id="IPR024728">
    <property type="entry name" value="PolY_HhH_motif"/>
</dbReference>
<name>A0A099W6R0_9LIST</name>
<dbReference type="PANTHER" id="PTHR11076">
    <property type="entry name" value="DNA REPAIR POLYMERASE UMUC / TRANSFERASE FAMILY MEMBER"/>
    <property type="match status" value="1"/>
</dbReference>
<evidence type="ECO:0000256" key="3">
    <source>
        <dbReference type="ARBA" id="ARBA00011245"/>
    </source>
</evidence>
<dbReference type="HAMAP" id="MF_01113">
    <property type="entry name" value="DNApol_IV"/>
    <property type="match status" value="1"/>
</dbReference>
<dbReference type="FunFam" id="3.30.1490.100:FF:000004">
    <property type="entry name" value="DNA polymerase IV"/>
    <property type="match status" value="1"/>
</dbReference>
<dbReference type="EMBL" id="JAAROV010000001">
    <property type="protein sequence ID" value="MBC1315644.1"/>
    <property type="molecule type" value="Genomic_DNA"/>
</dbReference>
<keyword evidence="12 16" id="KW-0239">DNA-directed DNA polymerase</keyword>
<feature type="active site" evidence="16">
    <location>
        <position position="107"/>
    </location>
</feature>
<evidence type="ECO:0000259" key="17">
    <source>
        <dbReference type="PROSITE" id="PS50173"/>
    </source>
</evidence>
<evidence type="ECO:0000256" key="16">
    <source>
        <dbReference type="HAMAP-Rule" id="MF_01113"/>
    </source>
</evidence>
<dbReference type="GO" id="GO:0006281">
    <property type="term" value="P:DNA repair"/>
    <property type="evidence" value="ECO:0007669"/>
    <property type="project" value="UniProtKB-UniRule"/>
</dbReference>
<dbReference type="OrthoDB" id="9808813at2"/>
<dbReference type="SUPFAM" id="SSF100879">
    <property type="entry name" value="Lesion bypass DNA polymerase (Y-family), little finger domain"/>
    <property type="match status" value="1"/>
</dbReference>
<dbReference type="GO" id="GO:0003887">
    <property type="term" value="F:DNA-directed DNA polymerase activity"/>
    <property type="evidence" value="ECO:0007669"/>
    <property type="project" value="UniProtKB-UniRule"/>
</dbReference>
<reference evidence="19 21" key="2">
    <citation type="submission" date="2020-03" db="EMBL/GenBank/DDBJ databases">
        <title>Soil Listeria distribution.</title>
        <authorList>
            <person name="Liao J."/>
            <person name="Wiedmann M."/>
        </authorList>
    </citation>
    <scope>NUCLEOTIDE SEQUENCE [LARGE SCALE GENOMIC DNA]</scope>
    <source>
        <strain evidence="19 21">FSL L7-1816</strain>
    </source>
</reference>
<dbReference type="GO" id="GO:0005829">
    <property type="term" value="C:cytosol"/>
    <property type="evidence" value="ECO:0007669"/>
    <property type="project" value="TreeGrafter"/>
</dbReference>
<dbReference type="SUPFAM" id="SSF56672">
    <property type="entry name" value="DNA/RNA polymerases"/>
    <property type="match status" value="1"/>
</dbReference>
<evidence type="ECO:0000256" key="8">
    <source>
        <dbReference type="ARBA" id="ARBA00022705"/>
    </source>
</evidence>
<feature type="site" description="Substrate discrimination" evidence="16">
    <location>
        <position position="16"/>
    </location>
</feature>
<dbReference type="Gene3D" id="3.40.1170.60">
    <property type="match status" value="1"/>
</dbReference>
<dbReference type="PANTHER" id="PTHR11076:SF33">
    <property type="entry name" value="DNA POLYMERASE KAPPA"/>
    <property type="match status" value="1"/>
</dbReference>
<gene>
    <name evidence="16 19" type="primary">dinB</name>
    <name evidence="18" type="ORF">EP57_08960</name>
    <name evidence="19" type="ORF">HB811_02555</name>
</gene>
<organism evidence="18 20">
    <name type="scientific">Listeria booriae</name>
    <dbReference type="NCBI Taxonomy" id="1552123"/>
    <lineage>
        <taxon>Bacteria</taxon>
        <taxon>Bacillati</taxon>
        <taxon>Bacillota</taxon>
        <taxon>Bacilli</taxon>
        <taxon>Bacillales</taxon>
        <taxon>Listeriaceae</taxon>
        <taxon>Listeria</taxon>
    </lineage>
</organism>
<dbReference type="Pfam" id="PF11798">
    <property type="entry name" value="IMS_HHH"/>
    <property type="match status" value="1"/>
</dbReference>
<comment type="catalytic activity">
    <reaction evidence="15 16">
        <text>DNA(n) + a 2'-deoxyribonucleoside 5'-triphosphate = DNA(n+1) + diphosphate</text>
        <dbReference type="Rhea" id="RHEA:22508"/>
        <dbReference type="Rhea" id="RHEA-COMP:17339"/>
        <dbReference type="Rhea" id="RHEA-COMP:17340"/>
        <dbReference type="ChEBI" id="CHEBI:33019"/>
        <dbReference type="ChEBI" id="CHEBI:61560"/>
        <dbReference type="ChEBI" id="CHEBI:173112"/>
        <dbReference type="EC" id="2.7.7.7"/>
    </reaction>
</comment>